<dbReference type="Gene3D" id="3.90.1720.30">
    <property type="entry name" value="PPPDE domains"/>
    <property type="match status" value="1"/>
</dbReference>
<dbReference type="Proteomes" id="UP000192257">
    <property type="component" value="Unassembled WGS sequence"/>
</dbReference>
<dbReference type="InterPro" id="IPR018997">
    <property type="entry name" value="PUB_domain"/>
</dbReference>
<dbReference type="InterPro" id="IPR036339">
    <property type="entry name" value="PUB-like_dom_sf"/>
</dbReference>
<dbReference type="RefSeq" id="XP_028885296.1">
    <property type="nucleotide sequence ID" value="XM_029023272.1"/>
</dbReference>
<dbReference type="GeneID" id="39983052"/>
<sequence>MSASLVQLYCYDISGGMAASMSLMLVGRHIDSIWHTAIVVYGKEFYFDGGTGIVYESPGRTRFGTPKRVESLGTTNKTESEFLAWTQQQRRQGGFGPNDYSLLNRNCNHFTQVAAQFLVGRDIPDDIRNMIPTLLSTPLGNMLRPILERITTAPAGGTSTPATQPTRELPSTSQTNCNGLLSRKNQFTPDEEDDLMLACTMLQSNEWLSAGTEEGLDMTLGAVTQLRSVMTNILQNPTESKYRGLSTSSKSYAEHLLPLEEFGLLEILRLCGFRLRQHPSGTGQQWYLSDADGNEDILTIVTIRLNELMDAIKADAPSYAAKKEVHTNKETCPQSIAGNTTTEDSMMDIMLHNAGKPISSLAELLKWSADKPAPIRPAVPCRSRVNSNTREDYPRLLVCHDMCGGYLPGDYPRFALCDSTSVTPVVDVSYTINYWHLVDYFVYFSHHRVTIPPKEWINAAHREGVPALGTFISEGDGLDVRMLVHDAKEMSKVISKLVELCNAYNFDGYLINIESDIDQVLASRLVTFTSMLRQTLNKRRPVSSCERVVIWYDAVTIEGKVHYQNSLSLKNKPFFEAANGLFTNYGWNPLRLGMSEALAGGRAHDVYAGVDVFGRSGMYGGGGYNCNLAVGCTAAAKLSVALFAPGWTLENEGHKQRETFLRANATMWSKMQDFFNTKCLVYESLPVWTCFRSGVGKQFYVNGECVVGGGGVSSSVEWCQLSQTQLNPSYQFSHGKNAKDTWCVLSMEGEGEGSTVTKPHGVIPLEWKSETAWMGDRSMCFDVPSRSAVILVRWKVNISESNSKSDGGNRALAFLDIAWHRKSNTHHSCKVRVEGICDDSTTQIVFGNNDSSNGLEMKTLITVGEWEIVRYIIPLHTRWTHLTSVAVLNTSADTPIQCTVGGIAITQASDSNNDSILLVGAAKQLSPDMYHVKHVKKHPTIKLIQINMPKDILQWENVLLFAKVSTGGEKSICVYMGQHVVESAMWVQLNVPTSAVVQEISVRRIPSIH</sequence>
<dbReference type="PROSITE" id="PS51858">
    <property type="entry name" value="PPPDE"/>
    <property type="match status" value="1"/>
</dbReference>
<dbReference type="GO" id="GO:0008233">
    <property type="term" value="F:peptidase activity"/>
    <property type="evidence" value="ECO:0007669"/>
    <property type="project" value="UniProtKB-KW"/>
</dbReference>
<dbReference type="STRING" id="67003.A0A1X0P455"/>
<dbReference type="VEuPathDB" id="TriTrypDB:TM35_000062350"/>
<dbReference type="Pfam" id="PF03644">
    <property type="entry name" value="Glyco_hydro_85"/>
    <property type="match status" value="1"/>
</dbReference>
<dbReference type="CDD" id="cd09212">
    <property type="entry name" value="PUB"/>
    <property type="match status" value="1"/>
</dbReference>
<reference evidence="6 7" key="1">
    <citation type="submission" date="2017-03" db="EMBL/GenBank/DDBJ databases">
        <title>An alternative strategy for trypanosome survival in the mammalian bloodstream revealed through genome and transcriptome analysis of the ubiquitous bovine parasite Trypanosoma (Megatrypanum) theileri.</title>
        <authorList>
            <person name="Kelly S."/>
            <person name="Ivens A."/>
            <person name="Mott A."/>
            <person name="O'Neill E."/>
            <person name="Emms D."/>
            <person name="Macleod O."/>
            <person name="Voorheis P."/>
            <person name="Matthews J."/>
            <person name="Matthews K."/>
            <person name="Carrington M."/>
        </authorList>
    </citation>
    <scope>NUCLEOTIDE SEQUENCE [LARGE SCALE GENOMIC DNA]</scope>
    <source>
        <strain evidence="6">Edinburgh</strain>
    </source>
</reference>
<dbReference type="Gene3D" id="2.60.120.260">
    <property type="entry name" value="Galactose-binding domain-like"/>
    <property type="match status" value="1"/>
</dbReference>
<dbReference type="Pfam" id="PF05903">
    <property type="entry name" value="Peptidase_C97"/>
    <property type="match status" value="1"/>
</dbReference>
<keyword evidence="7" id="KW-1185">Reference proteome</keyword>
<dbReference type="GO" id="GO:0005829">
    <property type="term" value="C:cytosol"/>
    <property type="evidence" value="ECO:0007669"/>
    <property type="project" value="UniProtKB-SubCell"/>
</dbReference>
<gene>
    <name evidence="6" type="ORF">TM35_000062350</name>
</gene>
<keyword evidence="3" id="KW-0378">Hydrolase</keyword>
<dbReference type="AlphaFoldDB" id="A0A1X0P455"/>
<keyword evidence="2" id="KW-0645">Protease</keyword>
<comment type="caution">
    <text evidence="6">The sequence shown here is derived from an EMBL/GenBank/DDBJ whole genome shotgun (WGS) entry which is preliminary data.</text>
</comment>
<dbReference type="InterPro" id="IPR042266">
    <property type="entry name" value="PPPDE_sf"/>
</dbReference>
<dbReference type="Gene3D" id="3.20.20.80">
    <property type="entry name" value="Glycosidases"/>
    <property type="match status" value="1"/>
</dbReference>
<dbReference type="GO" id="GO:0033925">
    <property type="term" value="F:mannosyl-glycoprotein endo-beta-N-acetylglucosaminidase activity"/>
    <property type="evidence" value="ECO:0007669"/>
    <property type="project" value="UniProtKB-EC"/>
</dbReference>
<organism evidence="6 7">
    <name type="scientific">Trypanosoma theileri</name>
    <dbReference type="NCBI Taxonomy" id="67003"/>
    <lineage>
        <taxon>Eukaryota</taxon>
        <taxon>Discoba</taxon>
        <taxon>Euglenozoa</taxon>
        <taxon>Kinetoplastea</taxon>
        <taxon>Metakinetoplastina</taxon>
        <taxon>Trypanosomatida</taxon>
        <taxon>Trypanosomatidae</taxon>
        <taxon>Trypanosoma</taxon>
    </lineage>
</organism>
<dbReference type="InterPro" id="IPR005201">
    <property type="entry name" value="TIM_ENGase"/>
</dbReference>
<feature type="compositionally biased region" description="Polar residues" evidence="4">
    <location>
        <begin position="169"/>
        <end position="180"/>
    </location>
</feature>
<dbReference type="SUPFAM" id="SSF143503">
    <property type="entry name" value="PUG domain-like"/>
    <property type="match status" value="1"/>
</dbReference>
<protein>
    <submittedName>
        <fullName evidence="6">Endo-beta-N-acetylglucosaminidase</fullName>
    </submittedName>
</protein>
<evidence type="ECO:0000256" key="3">
    <source>
        <dbReference type="ARBA" id="ARBA00022801"/>
    </source>
</evidence>
<dbReference type="EMBL" id="NBCO01000006">
    <property type="protein sequence ID" value="ORC91230.1"/>
    <property type="molecule type" value="Genomic_DNA"/>
</dbReference>
<dbReference type="SMART" id="SM01179">
    <property type="entry name" value="DUF862"/>
    <property type="match status" value="1"/>
</dbReference>
<dbReference type="GO" id="GO:0006508">
    <property type="term" value="P:proteolysis"/>
    <property type="evidence" value="ECO:0007669"/>
    <property type="project" value="UniProtKB-KW"/>
</dbReference>
<proteinExistence type="inferred from homology"/>
<comment type="similarity">
    <text evidence="1">Belongs to the DeSI family.</text>
</comment>
<dbReference type="PANTHER" id="PTHR13246">
    <property type="entry name" value="ENDO BETA N-ACETYLGLUCOSAMINIDASE"/>
    <property type="match status" value="1"/>
</dbReference>
<feature type="domain" description="PPPDE" evidence="5">
    <location>
        <begin position="4"/>
        <end position="148"/>
    </location>
</feature>
<evidence type="ECO:0000256" key="2">
    <source>
        <dbReference type="ARBA" id="ARBA00022670"/>
    </source>
</evidence>
<dbReference type="InterPro" id="IPR032979">
    <property type="entry name" value="ENGase"/>
</dbReference>
<evidence type="ECO:0000256" key="1">
    <source>
        <dbReference type="ARBA" id="ARBA00008140"/>
    </source>
</evidence>
<name>A0A1X0P455_9TRYP</name>
<evidence type="ECO:0000313" key="6">
    <source>
        <dbReference type="EMBL" id="ORC91230.1"/>
    </source>
</evidence>
<dbReference type="OrthoDB" id="21221at2759"/>
<evidence type="ECO:0000256" key="4">
    <source>
        <dbReference type="SAM" id="MobiDB-lite"/>
    </source>
</evidence>
<evidence type="ECO:0000313" key="7">
    <source>
        <dbReference type="Proteomes" id="UP000192257"/>
    </source>
</evidence>
<accession>A0A1X0P455</accession>
<dbReference type="PANTHER" id="PTHR13246:SF1">
    <property type="entry name" value="CYTOSOLIC ENDO-BETA-N-ACETYLGLUCOSAMINIDASE"/>
    <property type="match status" value="1"/>
</dbReference>
<dbReference type="CDD" id="cd06547">
    <property type="entry name" value="GH85_ENGase"/>
    <property type="match status" value="1"/>
</dbReference>
<dbReference type="InterPro" id="IPR008580">
    <property type="entry name" value="PPPDE_dom"/>
</dbReference>
<dbReference type="Pfam" id="PF09409">
    <property type="entry name" value="PUB"/>
    <property type="match status" value="1"/>
</dbReference>
<dbReference type="Gene3D" id="1.20.58.2190">
    <property type="match status" value="1"/>
</dbReference>
<evidence type="ECO:0000259" key="5">
    <source>
        <dbReference type="PROSITE" id="PS51858"/>
    </source>
</evidence>
<feature type="region of interest" description="Disordered" evidence="4">
    <location>
        <begin position="152"/>
        <end position="180"/>
    </location>
</feature>
<feature type="compositionally biased region" description="Low complexity" evidence="4">
    <location>
        <begin position="152"/>
        <end position="166"/>
    </location>
</feature>